<keyword evidence="2" id="KW-0472">Membrane</keyword>
<sequence>MRLRSQRQRIRSEKRPGPARRLVNQTRRLGAGEDGSLTYFGLYVILIILMFGGIGVDLMQYERDRANLQYTMDRAVLAAADLDQTLDPESVVRDYLGKAGMAEYLTSVTVDEGLSYRTVSATASADYKTQFMKLSGVDSLTAPAASTAEERIDGVEISLILDVSGSMNSNSRLTNLKVAAKEFVDTMVENTEDGKMSMSIVPYAQQVSTPAVFLDQFNVTSEHNYSNCVNFDSSDFDSAALSTTTELKRTMHFDYTTSSFEGRDNSPPELIKNPVCVPDSDREAMIMQKDATKLKSFINDLSAGGYTSIDLGMKWGTALLDPSVQPAIAKMIDLGEVSADFADRPQTYESGETLKVVVLMTDGENTRQYYLPDEYRTGETGAWWNAEEEVYSVNVGPDLLDRDGDLNLLEDIYYWNELDEWADHPYGNGTYETTKYEWGCTYYNWRGKCKSEGWVESGTETTDEPGTAISLTMGELFAYTTPRKIADSIFQPTMGYYPARNEWYYGPYGNYVNDTTKDTRTKAICDAAKAQDIMVFTIGFEAPSNGLAVLEDCASSSSHFFDVDGLEISDAFASIASSIRKLRLTQ</sequence>
<evidence type="ECO:0000256" key="1">
    <source>
        <dbReference type="SAM" id="MobiDB-lite"/>
    </source>
</evidence>
<dbReference type="AlphaFoldDB" id="A0A4R5F0N3"/>
<dbReference type="Proteomes" id="UP000294662">
    <property type="component" value="Unassembled WGS sequence"/>
</dbReference>
<protein>
    <recommendedName>
        <fullName evidence="3">Putative Flp pilus-assembly TadG-like N-terminal domain-containing protein</fullName>
    </recommendedName>
</protein>
<feature type="region of interest" description="Disordered" evidence="1">
    <location>
        <begin position="1"/>
        <end position="26"/>
    </location>
</feature>
<organism evidence="4 5">
    <name type="scientific">Antarcticimicrobium sediminis</name>
    <dbReference type="NCBI Taxonomy" id="2546227"/>
    <lineage>
        <taxon>Bacteria</taxon>
        <taxon>Pseudomonadati</taxon>
        <taxon>Pseudomonadota</taxon>
        <taxon>Alphaproteobacteria</taxon>
        <taxon>Rhodobacterales</taxon>
        <taxon>Paracoccaceae</taxon>
        <taxon>Antarcticimicrobium</taxon>
    </lineage>
</organism>
<dbReference type="InterPro" id="IPR028087">
    <property type="entry name" value="Tad_N"/>
</dbReference>
<evidence type="ECO:0000313" key="4">
    <source>
        <dbReference type="EMBL" id="TDE40974.1"/>
    </source>
</evidence>
<evidence type="ECO:0000256" key="2">
    <source>
        <dbReference type="SAM" id="Phobius"/>
    </source>
</evidence>
<dbReference type="EMBL" id="SMFP01000001">
    <property type="protein sequence ID" value="TDE40974.1"/>
    <property type="molecule type" value="Genomic_DNA"/>
</dbReference>
<dbReference type="Gene3D" id="3.40.50.410">
    <property type="entry name" value="von Willebrand factor, type A domain"/>
    <property type="match status" value="1"/>
</dbReference>
<comment type="caution">
    <text evidence="4">The sequence shown here is derived from an EMBL/GenBank/DDBJ whole genome shotgun (WGS) entry which is preliminary data.</text>
</comment>
<evidence type="ECO:0000313" key="5">
    <source>
        <dbReference type="Proteomes" id="UP000294662"/>
    </source>
</evidence>
<keyword evidence="2" id="KW-1133">Transmembrane helix</keyword>
<gene>
    <name evidence="4" type="ORF">E1B25_01815</name>
</gene>
<proteinExistence type="predicted"/>
<keyword evidence="2" id="KW-0812">Transmembrane</keyword>
<feature type="transmembrane region" description="Helical" evidence="2">
    <location>
        <begin position="37"/>
        <end position="56"/>
    </location>
</feature>
<accession>A0A4R5F0N3</accession>
<dbReference type="InterPro" id="IPR036465">
    <property type="entry name" value="vWFA_dom_sf"/>
</dbReference>
<feature type="domain" description="Putative Flp pilus-assembly TadG-like N-terminal" evidence="3">
    <location>
        <begin position="35"/>
        <end position="80"/>
    </location>
</feature>
<reference evidence="4 5" key="1">
    <citation type="submission" date="2019-03" db="EMBL/GenBank/DDBJ databases">
        <authorList>
            <person name="Zhang S."/>
        </authorList>
    </citation>
    <scope>NUCLEOTIDE SEQUENCE [LARGE SCALE GENOMIC DNA]</scope>
    <source>
        <strain evidence="4 5">S4J41</strain>
    </source>
</reference>
<dbReference type="OrthoDB" id="7522752at2"/>
<dbReference type="SUPFAM" id="SSF53300">
    <property type="entry name" value="vWA-like"/>
    <property type="match status" value="1"/>
</dbReference>
<keyword evidence="5" id="KW-1185">Reference proteome</keyword>
<name>A0A4R5F0N3_9RHOB</name>
<evidence type="ECO:0000259" key="3">
    <source>
        <dbReference type="Pfam" id="PF13400"/>
    </source>
</evidence>
<dbReference type="Pfam" id="PF13400">
    <property type="entry name" value="Tad"/>
    <property type="match status" value="1"/>
</dbReference>